<feature type="compositionally biased region" description="Polar residues" evidence="1">
    <location>
        <begin position="1"/>
        <end position="16"/>
    </location>
</feature>
<dbReference type="OrthoDB" id="5328813at2759"/>
<comment type="caution">
    <text evidence="3">The sequence shown here is derived from an EMBL/GenBank/DDBJ whole genome shotgun (WGS) entry which is preliminary data.</text>
</comment>
<keyword evidence="3" id="KW-0436">Ligase</keyword>
<proteinExistence type="predicted"/>
<dbReference type="EMBL" id="JAGSXJ010000009">
    <property type="protein sequence ID" value="KAH6688561.1"/>
    <property type="molecule type" value="Genomic_DNA"/>
</dbReference>
<evidence type="ECO:0000313" key="3">
    <source>
        <dbReference type="EMBL" id="KAH6688561.1"/>
    </source>
</evidence>
<name>A0A9P8VEG2_9PEZI</name>
<dbReference type="InterPro" id="IPR019510">
    <property type="entry name" value="AKAP7-like_phosphoesterase"/>
</dbReference>
<dbReference type="GO" id="GO:0016874">
    <property type="term" value="F:ligase activity"/>
    <property type="evidence" value="ECO:0007669"/>
    <property type="project" value="UniProtKB-KW"/>
</dbReference>
<dbReference type="PANTHER" id="PTHR13360:SF1">
    <property type="entry name" value="ACTIVATING SIGNAL COINTEGRATOR 1 COMPLEX SUBUNIT 1"/>
    <property type="match status" value="1"/>
</dbReference>
<protein>
    <submittedName>
        <fullName evidence="3">AKAP7 2'5' RNA ligase-like domain-containing protein</fullName>
    </submittedName>
</protein>
<feature type="compositionally biased region" description="Gly residues" evidence="1">
    <location>
        <begin position="185"/>
        <end position="203"/>
    </location>
</feature>
<feature type="region of interest" description="Disordered" evidence="1">
    <location>
        <begin position="259"/>
        <end position="335"/>
    </location>
</feature>
<dbReference type="InterPro" id="IPR009210">
    <property type="entry name" value="ASCC1"/>
</dbReference>
<dbReference type="GO" id="GO:0006307">
    <property type="term" value="P:DNA alkylation repair"/>
    <property type="evidence" value="ECO:0007669"/>
    <property type="project" value="InterPro"/>
</dbReference>
<dbReference type="Pfam" id="PF10469">
    <property type="entry name" value="AKAP7_NLS"/>
    <property type="match status" value="1"/>
</dbReference>
<dbReference type="GO" id="GO:0006355">
    <property type="term" value="P:regulation of DNA-templated transcription"/>
    <property type="evidence" value="ECO:0007669"/>
    <property type="project" value="TreeGrafter"/>
</dbReference>
<sequence length="696" mass="75498">MATRQPLSQTSRTDSTPGMAPRPPAFTHFLCLKLVTPTSRPQLASSLAAFKADVISSFGIPADAVRPLGTLHLTLGMMSLAGNEELNRAGELLRSLKPRELLSRVRAAGVAVAAAPTNLQLTLRGIHSMQPSADKATVLYAPPDDPAGVLRSFCEALRGEFLEAGLMFRDERPLLLHATISSGPQRGGARGRGGRGGSRGGGRLTIDARDILGRYEDYRWMEGVPLEKIAICRMGAKATSRMPVSEKRRSAALASAGGIFTGTSNQTSASSGSSAHRSNAAAQRTSSPGPDADSSLIAPPPRAQLGDEAAGMAPKDREHNTPSPAPGSSPTTAALLRDKDQRIADLERELGYSTTEFARLLDSLSQKESDSAGYWQAKHEHAEQRVHILETEAEHRDEQNAELASVADALADRLSEREREAVELRAQVRGLKEFVSTSTRSDGQTATSDEVFGDGMARLGNALQNWVIVNFRKAKFDIQKADDATRQELERLVPMYQDLAKVHLLQTLVSRILVDMVFNAYFVGLSPEQTQLFGQMEATLSSLGSDESVNQWRSTTLTLLRREVEPNWQAETEEVVAAVTNRINRTLGAVTDAQGSEARDNALRVQVLAAIDLARLLRVQRAVFAVYMPEVLPHQQTFFDPATMEDVGGEEDEDALAHREICCVTFPGIVKHGDESGGSLHYRNVIAKARVLCSPE</sequence>
<dbReference type="AlphaFoldDB" id="A0A9P8VEG2"/>
<reference evidence="3" key="1">
    <citation type="journal article" date="2021" name="Nat. Commun.">
        <title>Genetic determinants of endophytism in the Arabidopsis root mycobiome.</title>
        <authorList>
            <person name="Mesny F."/>
            <person name="Miyauchi S."/>
            <person name="Thiergart T."/>
            <person name="Pickel B."/>
            <person name="Atanasova L."/>
            <person name="Karlsson M."/>
            <person name="Huettel B."/>
            <person name="Barry K.W."/>
            <person name="Haridas S."/>
            <person name="Chen C."/>
            <person name="Bauer D."/>
            <person name="Andreopoulos W."/>
            <person name="Pangilinan J."/>
            <person name="LaButti K."/>
            <person name="Riley R."/>
            <person name="Lipzen A."/>
            <person name="Clum A."/>
            <person name="Drula E."/>
            <person name="Henrissat B."/>
            <person name="Kohler A."/>
            <person name="Grigoriev I.V."/>
            <person name="Martin F.M."/>
            <person name="Hacquard S."/>
        </authorList>
    </citation>
    <scope>NUCLEOTIDE SEQUENCE</scope>
    <source>
        <strain evidence="3">MPI-SDFR-AT-0117</strain>
    </source>
</reference>
<evidence type="ECO:0000256" key="1">
    <source>
        <dbReference type="SAM" id="MobiDB-lite"/>
    </source>
</evidence>
<feature type="region of interest" description="Disordered" evidence="1">
    <location>
        <begin position="1"/>
        <end position="20"/>
    </location>
</feature>
<accession>A0A9P8VEG2</accession>
<feature type="compositionally biased region" description="Low complexity" evidence="1">
    <location>
        <begin position="268"/>
        <end position="282"/>
    </location>
</feature>
<evidence type="ECO:0000313" key="4">
    <source>
        <dbReference type="Proteomes" id="UP000770015"/>
    </source>
</evidence>
<keyword evidence="4" id="KW-1185">Reference proteome</keyword>
<evidence type="ECO:0000259" key="2">
    <source>
        <dbReference type="Pfam" id="PF10469"/>
    </source>
</evidence>
<dbReference type="Gene3D" id="3.90.1140.10">
    <property type="entry name" value="Cyclic phosphodiesterase"/>
    <property type="match status" value="1"/>
</dbReference>
<organism evidence="3 4">
    <name type="scientific">Plectosphaerella plurivora</name>
    <dbReference type="NCBI Taxonomy" id="936078"/>
    <lineage>
        <taxon>Eukaryota</taxon>
        <taxon>Fungi</taxon>
        <taxon>Dikarya</taxon>
        <taxon>Ascomycota</taxon>
        <taxon>Pezizomycotina</taxon>
        <taxon>Sordariomycetes</taxon>
        <taxon>Hypocreomycetidae</taxon>
        <taxon>Glomerellales</taxon>
        <taxon>Plectosphaerellaceae</taxon>
        <taxon>Plectosphaerella</taxon>
    </lineage>
</organism>
<dbReference type="Proteomes" id="UP000770015">
    <property type="component" value="Unassembled WGS sequence"/>
</dbReference>
<dbReference type="PANTHER" id="PTHR13360">
    <property type="entry name" value="ACTIVATING SIGNAL COINTEGRATOR 1 COMPLEX SUBUNIT 1"/>
    <property type="match status" value="1"/>
</dbReference>
<feature type="region of interest" description="Disordered" evidence="1">
    <location>
        <begin position="180"/>
        <end position="203"/>
    </location>
</feature>
<gene>
    <name evidence="3" type="ORF">F5X68DRAFT_268480</name>
</gene>
<dbReference type="GO" id="GO:0005634">
    <property type="term" value="C:nucleus"/>
    <property type="evidence" value="ECO:0007669"/>
    <property type="project" value="TreeGrafter"/>
</dbReference>
<feature type="domain" description="A-kinase anchor protein 7-like phosphoesterase" evidence="2">
    <location>
        <begin position="26"/>
        <end position="239"/>
    </location>
</feature>